<keyword evidence="1" id="KW-0812">Transmembrane</keyword>
<dbReference type="SMART" id="SM00257">
    <property type="entry name" value="LysM"/>
    <property type="match status" value="2"/>
</dbReference>
<keyword evidence="1" id="KW-0472">Membrane</keyword>
<dbReference type="InterPro" id="IPR016047">
    <property type="entry name" value="M23ase_b-sheet_dom"/>
</dbReference>
<dbReference type="PROSITE" id="PS51782">
    <property type="entry name" value="LYSM"/>
    <property type="match status" value="2"/>
</dbReference>
<protein>
    <recommendedName>
        <fullName evidence="2">LysM domain-containing protein</fullName>
    </recommendedName>
</protein>
<dbReference type="InterPro" id="IPR018392">
    <property type="entry name" value="LysM"/>
</dbReference>
<dbReference type="InterPro" id="IPR050570">
    <property type="entry name" value="Cell_wall_metabolism_enzyme"/>
</dbReference>
<name>A0A2M7X3D6_UNCKA</name>
<dbReference type="Gene3D" id="3.10.350.10">
    <property type="entry name" value="LysM domain"/>
    <property type="match status" value="2"/>
</dbReference>
<feature type="domain" description="LysM" evidence="2">
    <location>
        <begin position="182"/>
        <end position="226"/>
    </location>
</feature>
<sequence length="378" mass="40647">MKSLSHLRIIEYVGRVGSFGLSLTEYSSHKIDQIISLIHIATVKNIELFVNVKFQTAARFIWGGGRLEKKLRYFVIVALAWVVFLGGGIFQSSLVKEDEKSDSLFLTSSGSILLGEVTAATYSGENSLSDEPIEHVVASGETLTSIGKYYGISMESVKYANNLATNVLKEGTVLIIPPVEGTLHTVKKGDTIASLAKKYNVPSQSIVDFNYLDAPYELLAGQIITIPKAQIPSTQKFYASSNSYEVGAYGVIPYAQNAVKGTGNFQWPLSGIISQGFHAYHPALDIAANSGNIVAADEGTVIRAGWWQGGYGNAVQLDHGNGFVTTYAHMSVISVSAGQSVSKGEKLGVVGSTGRSTGPHVHFTIQFNGKYLNPLSQL</sequence>
<dbReference type="CDD" id="cd12797">
    <property type="entry name" value="M23_peptidase"/>
    <property type="match status" value="1"/>
</dbReference>
<dbReference type="InterPro" id="IPR036779">
    <property type="entry name" value="LysM_dom_sf"/>
</dbReference>
<dbReference type="AlphaFoldDB" id="A0A2M7X3D6"/>
<dbReference type="SUPFAM" id="SSF51261">
    <property type="entry name" value="Duplicated hybrid motif"/>
    <property type="match status" value="1"/>
</dbReference>
<accession>A0A2M7X3D6</accession>
<keyword evidence="1" id="KW-1133">Transmembrane helix</keyword>
<dbReference type="InterPro" id="IPR011055">
    <property type="entry name" value="Dup_hybrid_motif"/>
</dbReference>
<organism evidence="3 4">
    <name type="scientific">candidate division WWE3 bacterium CG_4_9_14_3_um_filter_34_6</name>
    <dbReference type="NCBI Taxonomy" id="1975079"/>
    <lineage>
        <taxon>Bacteria</taxon>
        <taxon>Katanobacteria</taxon>
    </lineage>
</organism>
<dbReference type="EMBL" id="PFWY01000081">
    <property type="protein sequence ID" value="PJA40673.1"/>
    <property type="molecule type" value="Genomic_DNA"/>
</dbReference>
<reference evidence="4" key="1">
    <citation type="submission" date="2017-09" db="EMBL/GenBank/DDBJ databases">
        <title>Depth-based differentiation of microbial function through sediment-hosted aquifers and enrichment of novel symbionts in the deep terrestrial subsurface.</title>
        <authorList>
            <person name="Probst A.J."/>
            <person name="Ladd B."/>
            <person name="Jarett J.K."/>
            <person name="Geller-Mcgrath D.E."/>
            <person name="Sieber C.M.K."/>
            <person name="Emerson J.B."/>
            <person name="Anantharaman K."/>
            <person name="Thomas B.C."/>
            <person name="Malmstrom R."/>
            <person name="Stieglmeier M."/>
            <person name="Klingl A."/>
            <person name="Woyke T."/>
            <person name="Ryan C.M."/>
            <person name="Banfield J.F."/>
        </authorList>
    </citation>
    <scope>NUCLEOTIDE SEQUENCE [LARGE SCALE GENOMIC DNA]</scope>
</reference>
<evidence type="ECO:0000313" key="4">
    <source>
        <dbReference type="Proteomes" id="UP000230683"/>
    </source>
</evidence>
<dbReference type="Pfam" id="PF01551">
    <property type="entry name" value="Peptidase_M23"/>
    <property type="match status" value="1"/>
</dbReference>
<dbReference type="SUPFAM" id="SSF54106">
    <property type="entry name" value="LysM domain"/>
    <property type="match status" value="1"/>
</dbReference>
<dbReference type="GO" id="GO:0004222">
    <property type="term" value="F:metalloendopeptidase activity"/>
    <property type="evidence" value="ECO:0007669"/>
    <property type="project" value="TreeGrafter"/>
</dbReference>
<evidence type="ECO:0000313" key="3">
    <source>
        <dbReference type="EMBL" id="PJA40673.1"/>
    </source>
</evidence>
<comment type="caution">
    <text evidence="3">The sequence shown here is derived from an EMBL/GenBank/DDBJ whole genome shotgun (WGS) entry which is preliminary data.</text>
</comment>
<evidence type="ECO:0000259" key="2">
    <source>
        <dbReference type="PROSITE" id="PS51782"/>
    </source>
</evidence>
<evidence type="ECO:0000256" key="1">
    <source>
        <dbReference type="SAM" id="Phobius"/>
    </source>
</evidence>
<proteinExistence type="predicted"/>
<dbReference type="Proteomes" id="UP000230683">
    <property type="component" value="Unassembled WGS sequence"/>
</dbReference>
<dbReference type="PANTHER" id="PTHR21666:SF270">
    <property type="entry name" value="MUREIN HYDROLASE ACTIVATOR ENVC"/>
    <property type="match status" value="1"/>
</dbReference>
<dbReference type="Pfam" id="PF01476">
    <property type="entry name" value="LysM"/>
    <property type="match status" value="2"/>
</dbReference>
<feature type="transmembrane region" description="Helical" evidence="1">
    <location>
        <begin position="71"/>
        <end position="90"/>
    </location>
</feature>
<feature type="domain" description="LysM" evidence="2">
    <location>
        <begin position="133"/>
        <end position="176"/>
    </location>
</feature>
<gene>
    <name evidence="3" type="ORF">CO178_01755</name>
</gene>
<dbReference type="PANTHER" id="PTHR21666">
    <property type="entry name" value="PEPTIDASE-RELATED"/>
    <property type="match status" value="1"/>
</dbReference>
<dbReference type="CDD" id="cd00118">
    <property type="entry name" value="LysM"/>
    <property type="match status" value="2"/>
</dbReference>
<dbReference type="Gene3D" id="2.70.70.10">
    <property type="entry name" value="Glucose Permease (Domain IIA)"/>
    <property type="match status" value="1"/>
</dbReference>